<dbReference type="SUPFAM" id="SSF56784">
    <property type="entry name" value="HAD-like"/>
    <property type="match status" value="1"/>
</dbReference>
<evidence type="ECO:0000313" key="1">
    <source>
        <dbReference type="EMBL" id="QCI85709.1"/>
    </source>
</evidence>
<gene>
    <name evidence="1" type="ORF">FA707_01440</name>
</gene>
<dbReference type="KEGG" id="vao:FA707_01440"/>
<dbReference type="NCBIfam" id="TIGR00099">
    <property type="entry name" value="Cof-subfamily"/>
    <property type="match status" value="1"/>
</dbReference>
<dbReference type="Pfam" id="PF08282">
    <property type="entry name" value="Hydrolase_3"/>
    <property type="match status" value="1"/>
</dbReference>
<dbReference type="PANTHER" id="PTHR10000:SF25">
    <property type="entry name" value="PHOSPHATASE YKRA-RELATED"/>
    <property type="match status" value="1"/>
</dbReference>
<organism evidence="1 2">
    <name type="scientific">Vagococcus zengguangii</name>
    <dbReference type="NCBI Taxonomy" id="2571750"/>
    <lineage>
        <taxon>Bacteria</taxon>
        <taxon>Bacillati</taxon>
        <taxon>Bacillota</taxon>
        <taxon>Bacilli</taxon>
        <taxon>Lactobacillales</taxon>
        <taxon>Enterococcaceae</taxon>
        <taxon>Vagococcus</taxon>
    </lineage>
</organism>
<dbReference type="NCBIfam" id="TIGR01484">
    <property type="entry name" value="HAD-SF-IIB"/>
    <property type="match status" value="1"/>
</dbReference>
<dbReference type="OrthoDB" id="9810101at2"/>
<dbReference type="GO" id="GO:0005829">
    <property type="term" value="C:cytosol"/>
    <property type="evidence" value="ECO:0007669"/>
    <property type="project" value="TreeGrafter"/>
</dbReference>
<dbReference type="PANTHER" id="PTHR10000">
    <property type="entry name" value="PHOSPHOSERINE PHOSPHATASE"/>
    <property type="match status" value="1"/>
</dbReference>
<dbReference type="Gene3D" id="3.30.1240.10">
    <property type="match status" value="1"/>
</dbReference>
<protein>
    <submittedName>
        <fullName evidence="1">Cof-type HAD-IIB family hydrolase</fullName>
    </submittedName>
</protein>
<dbReference type="InterPro" id="IPR006379">
    <property type="entry name" value="HAD-SF_hydro_IIB"/>
</dbReference>
<proteinExistence type="predicted"/>
<dbReference type="InterPro" id="IPR036412">
    <property type="entry name" value="HAD-like_sf"/>
</dbReference>
<keyword evidence="2" id="KW-1185">Reference proteome</keyword>
<dbReference type="AlphaFoldDB" id="A0A4D7CNR6"/>
<dbReference type="EMBL" id="CP039712">
    <property type="protein sequence ID" value="QCI85709.1"/>
    <property type="molecule type" value="Genomic_DNA"/>
</dbReference>
<dbReference type="InterPro" id="IPR023214">
    <property type="entry name" value="HAD_sf"/>
</dbReference>
<dbReference type="GO" id="GO:0016791">
    <property type="term" value="F:phosphatase activity"/>
    <property type="evidence" value="ECO:0007669"/>
    <property type="project" value="TreeGrafter"/>
</dbReference>
<dbReference type="GO" id="GO:0000287">
    <property type="term" value="F:magnesium ion binding"/>
    <property type="evidence" value="ECO:0007669"/>
    <property type="project" value="TreeGrafter"/>
</dbReference>
<dbReference type="Gene3D" id="3.40.50.1000">
    <property type="entry name" value="HAD superfamily/HAD-like"/>
    <property type="match status" value="1"/>
</dbReference>
<dbReference type="InterPro" id="IPR000150">
    <property type="entry name" value="Cof"/>
</dbReference>
<name>A0A4D7CNR6_9ENTE</name>
<sequence length="273" mass="30682">MMIIEHDSQTERMIRSMTEIQALVFFDLDGTLLNDQSQITDDVAQSLKKMRENGIIPFIATGRTNTEITDILKKTGINSFITMNGQYAVFEGQEIINHKISADQAHALHEKANELNHQLAFYKHSGIILASDSTMAQHHYEHLAQPVPPIEVPTFDEDTYNMLLILGQGHDEIYQKAFPELTFYRNTPYSIDVVTCGHSKGTGVNEMLHYLGLDNVTTFAFGDGPNDLDLLRACDYSIAMGNAIDDLKRIANYITSDHNNGGIVEALNYYHLI</sequence>
<dbReference type="SFLD" id="SFLDG01140">
    <property type="entry name" value="C2.B:_Phosphomannomutase_and_P"/>
    <property type="match status" value="1"/>
</dbReference>
<accession>A0A4D7CNR6</accession>
<dbReference type="Proteomes" id="UP000298615">
    <property type="component" value="Chromosome"/>
</dbReference>
<reference evidence="1 2" key="1">
    <citation type="submission" date="2019-04" db="EMBL/GenBank/DDBJ databases">
        <title>Vagococcus sp. nov., isolated from faeces of yaks (Bos grunniens).</title>
        <authorList>
            <person name="Ge Y."/>
        </authorList>
    </citation>
    <scope>NUCLEOTIDE SEQUENCE [LARGE SCALE GENOMIC DNA]</scope>
    <source>
        <strain evidence="1 2">MN-17</strain>
    </source>
</reference>
<keyword evidence="1" id="KW-0378">Hydrolase</keyword>
<dbReference type="SFLD" id="SFLDS00003">
    <property type="entry name" value="Haloacid_Dehalogenase"/>
    <property type="match status" value="1"/>
</dbReference>
<evidence type="ECO:0000313" key="2">
    <source>
        <dbReference type="Proteomes" id="UP000298615"/>
    </source>
</evidence>
<dbReference type="PROSITE" id="PS01228">
    <property type="entry name" value="COF_1"/>
    <property type="match status" value="1"/>
</dbReference>